<dbReference type="EMBL" id="GL349433">
    <property type="protein sequence ID" value="KNC46102.1"/>
    <property type="molecule type" value="Genomic_DNA"/>
</dbReference>
<evidence type="ECO:0000313" key="5">
    <source>
        <dbReference type="Proteomes" id="UP000054408"/>
    </source>
</evidence>
<reference evidence="4 5" key="1">
    <citation type="submission" date="2010-05" db="EMBL/GenBank/DDBJ databases">
        <title>The Genome Sequence of Thecamonas trahens ATCC 50062.</title>
        <authorList>
            <consortium name="The Broad Institute Genome Sequencing Platform"/>
            <person name="Russ C."/>
            <person name="Cuomo C."/>
            <person name="Shea T."/>
            <person name="Young S.K."/>
            <person name="Zeng Q."/>
            <person name="Koehrsen M."/>
            <person name="Haas B."/>
            <person name="Borodovsky M."/>
            <person name="Guigo R."/>
            <person name="Alvarado L."/>
            <person name="Berlin A."/>
            <person name="Bochicchio J."/>
            <person name="Borenstein D."/>
            <person name="Chapman S."/>
            <person name="Chen Z."/>
            <person name="Freedman E."/>
            <person name="Gellesch M."/>
            <person name="Goldberg J."/>
            <person name="Griggs A."/>
            <person name="Gujja S."/>
            <person name="Heilman E."/>
            <person name="Heiman D."/>
            <person name="Hepburn T."/>
            <person name="Howarth C."/>
            <person name="Jen D."/>
            <person name="Larson L."/>
            <person name="Mehta T."/>
            <person name="Park D."/>
            <person name="Pearson M."/>
            <person name="Roberts A."/>
            <person name="Saif S."/>
            <person name="Shenoy N."/>
            <person name="Sisk P."/>
            <person name="Stolte C."/>
            <person name="Sykes S."/>
            <person name="Thomson T."/>
            <person name="Walk T."/>
            <person name="White J."/>
            <person name="Yandava C."/>
            <person name="Burger G."/>
            <person name="Gray M.W."/>
            <person name="Holland P.W.H."/>
            <person name="King N."/>
            <person name="Lang F.B.F."/>
            <person name="Roger A.J."/>
            <person name="Ruiz-Trillo I."/>
            <person name="Lander E."/>
            <person name="Nusbaum C."/>
        </authorList>
    </citation>
    <scope>NUCLEOTIDE SEQUENCE [LARGE SCALE GENOMIC DNA]</scope>
    <source>
        <strain evidence="4 5">ATCC 50062</strain>
    </source>
</reference>
<feature type="region of interest" description="Disordered" evidence="2">
    <location>
        <begin position="672"/>
        <end position="703"/>
    </location>
</feature>
<dbReference type="CDD" id="cd00139">
    <property type="entry name" value="PIPKc"/>
    <property type="match status" value="1"/>
</dbReference>
<protein>
    <recommendedName>
        <fullName evidence="3">PIPK domain-containing protein</fullName>
    </recommendedName>
</protein>
<proteinExistence type="predicted"/>
<dbReference type="SMART" id="SM00330">
    <property type="entry name" value="PIPKc"/>
    <property type="match status" value="1"/>
</dbReference>
<feature type="compositionally biased region" description="Basic residues" evidence="2">
    <location>
        <begin position="135"/>
        <end position="146"/>
    </location>
</feature>
<evidence type="ECO:0000256" key="1">
    <source>
        <dbReference type="PROSITE-ProRule" id="PRU00781"/>
    </source>
</evidence>
<feature type="domain" description="PIPK" evidence="3">
    <location>
        <begin position="94"/>
        <end position="542"/>
    </location>
</feature>
<gene>
    <name evidence="4" type="ORF">AMSG_00219</name>
</gene>
<feature type="compositionally biased region" description="Low complexity" evidence="2">
    <location>
        <begin position="390"/>
        <end position="421"/>
    </location>
</feature>
<dbReference type="PANTHER" id="PTHR23086">
    <property type="entry name" value="PHOSPHATIDYLINOSITOL-4-PHOSPHATE 5-KINASE"/>
    <property type="match status" value="1"/>
</dbReference>
<dbReference type="eggNOG" id="KOG0229">
    <property type="taxonomic scope" value="Eukaryota"/>
</dbReference>
<name>A0A0L0D1I6_THETB</name>
<keyword evidence="1" id="KW-0067">ATP-binding</keyword>
<feature type="compositionally biased region" description="Low complexity" evidence="2">
    <location>
        <begin position="357"/>
        <end position="381"/>
    </location>
</feature>
<feature type="region of interest" description="Disordered" evidence="2">
    <location>
        <begin position="74"/>
        <end position="146"/>
    </location>
</feature>
<evidence type="ECO:0000259" key="3">
    <source>
        <dbReference type="PROSITE" id="PS51455"/>
    </source>
</evidence>
<dbReference type="PANTHER" id="PTHR23086:SF8">
    <property type="entry name" value="PHOSPHATIDYLINOSITOL 5-PHOSPHATE 4-KINASE, ISOFORM A"/>
    <property type="match status" value="1"/>
</dbReference>
<evidence type="ECO:0000256" key="2">
    <source>
        <dbReference type="SAM" id="MobiDB-lite"/>
    </source>
</evidence>
<dbReference type="Proteomes" id="UP000054408">
    <property type="component" value="Unassembled WGS sequence"/>
</dbReference>
<accession>A0A0L0D1I6</accession>
<dbReference type="AlphaFoldDB" id="A0A0L0D1I6"/>
<dbReference type="Gene3D" id="3.30.800.10">
    <property type="entry name" value="Phosphatidylinositol Phosphate Kinase II Beta"/>
    <property type="match status" value="1"/>
</dbReference>
<dbReference type="InterPro" id="IPR027483">
    <property type="entry name" value="PInositol-4-P-4/5-kinase_C_sf"/>
</dbReference>
<dbReference type="OrthoDB" id="70770at2759"/>
<keyword evidence="1" id="KW-0547">Nucleotide-binding</keyword>
<dbReference type="InterPro" id="IPR023610">
    <property type="entry name" value="PInositol-4/5-P-5/4-kinase"/>
</dbReference>
<dbReference type="SUPFAM" id="SSF56104">
    <property type="entry name" value="SAICAR synthase-like"/>
    <property type="match status" value="1"/>
</dbReference>
<feature type="compositionally biased region" description="Pro residues" evidence="2">
    <location>
        <begin position="422"/>
        <end position="436"/>
    </location>
</feature>
<evidence type="ECO:0000313" key="4">
    <source>
        <dbReference type="EMBL" id="KNC46102.1"/>
    </source>
</evidence>
<keyword evidence="1" id="KW-0418">Kinase</keyword>
<dbReference type="PROSITE" id="PS51455">
    <property type="entry name" value="PIPK"/>
    <property type="match status" value="1"/>
</dbReference>
<feature type="compositionally biased region" description="Low complexity" evidence="2">
    <location>
        <begin position="77"/>
        <end position="89"/>
    </location>
</feature>
<dbReference type="GO" id="GO:0046854">
    <property type="term" value="P:phosphatidylinositol phosphate biosynthetic process"/>
    <property type="evidence" value="ECO:0007669"/>
    <property type="project" value="TreeGrafter"/>
</dbReference>
<dbReference type="InterPro" id="IPR027484">
    <property type="entry name" value="PInositol-4-P-5-kinase_N"/>
</dbReference>
<keyword evidence="1" id="KW-0808">Transferase</keyword>
<keyword evidence="5" id="KW-1185">Reference proteome</keyword>
<dbReference type="GO" id="GO:0005886">
    <property type="term" value="C:plasma membrane"/>
    <property type="evidence" value="ECO:0007669"/>
    <property type="project" value="TreeGrafter"/>
</dbReference>
<feature type="compositionally biased region" description="Low complexity" evidence="2">
    <location>
        <begin position="107"/>
        <end position="124"/>
    </location>
</feature>
<dbReference type="STRING" id="461836.A0A0L0D1I6"/>
<organism evidence="4 5">
    <name type="scientific">Thecamonas trahens ATCC 50062</name>
    <dbReference type="NCBI Taxonomy" id="461836"/>
    <lineage>
        <taxon>Eukaryota</taxon>
        <taxon>Apusozoa</taxon>
        <taxon>Apusomonadida</taxon>
        <taxon>Apusomonadidae</taxon>
        <taxon>Thecamonas</taxon>
    </lineage>
</organism>
<dbReference type="RefSeq" id="XP_013763080.1">
    <property type="nucleotide sequence ID" value="XM_013907626.1"/>
</dbReference>
<sequence length="703" mass="74988">MGVHLAYAMAHAALAAQQRQAADADAAGVPAHGRLPLTDAHYAAMTKHVIHLGAPGLTRSSSAPHLRAPWEVADAESVPVPRSRAAARAMSTIDRTDNGPASDRARSTAANAAGSAHPDDGSSVGEEEPSSGGKGKAKTKAKGKARSKKIKGKTVIVDVAPLVFARLRTRWRVPVPAYVDSLISSPLLGGSTGAGKSGMLFFRTWDNKYIIKTVASSELSFFRKHLHDYYRHMVMCDNSLLTRFFGLYKIKVKSETVRVVVMNNVFHTPLRVREVYDLKGSTKDRLVTQKQIIEGEKVLKDLNLKRRLHVGPGVKELLLDQLDRDSALLADHGIMDYSLLLGIYTPAPAATVSPSARLSSASSSSSCSSSSSSSCSSSSSSNRGSARLVLDSSTTSDASELSSSSTLGSSSGSASATLPPVSAVPPPPPLPPPPPFRSAFQTYLGGIRSEDPSDPRPLDEREVYFVGVIDIMQEYNLIKKLEHAYKVKSAKRSTKAGRLTLEKAVLSSDLVFTPETTDETAMSAIEPHAYRTRFMDFMRAIITDDVPTSEEIAALRSEALARAEQKRLIDRQRKINRQLRRSTPRIHARPVSTVAFALPAVDPALESDPASGLDPRTASSSAAIDDDDLFASGACNEDDLASMIESEIADANPSLAPNAFAFGLMSAVATSMARTAKSPRSTTSASVPAPVPAPASTSTSKTS</sequence>
<feature type="region of interest" description="Disordered" evidence="2">
    <location>
        <begin position="357"/>
        <end position="440"/>
    </location>
</feature>
<dbReference type="GO" id="GO:0016308">
    <property type="term" value="F:1-phosphatidylinositol-4-phosphate 5-kinase activity"/>
    <property type="evidence" value="ECO:0007669"/>
    <property type="project" value="TreeGrafter"/>
</dbReference>
<dbReference type="GO" id="GO:0005524">
    <property type="term" value="F:ATP binding"/>
    <property type="evidence" value="ECO:0007669"/>
    <property type="project" value="UniProtKB-UniRule"/>
</dbReference>
<dbReference type="GeneID" id="25560037"/>
<dbReference type="Gene3D" id="3.30.810.10">
    <property type="entry name" value="2-Layer Sandwich"/>
    <property type="match status" value="1"/>
</dbReference>
<feature type="compositionally biased region" description="Low complexity" evidence="2">
    <location>
        <begin position="681"/>
        <end position="703"/>
    </location>
</feature>
<dbReference type="Pfam" id="PF01504">
    <property type="entry name" value="PIP5K"/>
    <property type="match status" value="1"/>
</dbReference>
<dbReference type="InterPro" id="IPR002498">
    <property type="entry name" value="PInositol-4-P-4/5-kinase_core"/>
</dbReference>